<evidence type="ECO:0000313" key="4">
    <source>
        <dbReference type="EMBL" id="TGD74916.1"/>
    </source>
</evidence>
<dbReference type="GO" id="GO:0071281">
    <property type="term" value="P:cellular response to iron ion"/>
    <property type="evidence" value="ECO:0007669"/>
    <property type="project" value="TreeGrafter"/>
</dbReference>
<reference evidence="4 5" key="1">
    <citation type="submission" date="2019-04" db="EMBL/GenBank/DDBJ databases">
        <title>Taxonomy of novel Haliea sp. from mangrove soil of West Coast of India.</title>
        <authorList>
            <person name="Verma A."/>
            <person name="Kumar P."/>
            <person name="Krishnamurthi S."/>
        </authorList>
    </citation>
    <scope>NUCLEOTIDE SEQUENCE [LARGE SCALE GENOMIC DNA]</scope>
    <source>
        <strain evidence="4 5">SAOS-164</strain>
    </source>
</reference>
<dbReference type="InterPro" id="IPR050902">
    <property type="entry name" value="ABC_Transporter_SBP"/>
</dbReference>
<dbReference type="InterPro" id="IPR054828">
    <property type="entry name" value="Vit_B12_bind_prot"/>
</dbReference>
<keyword evidence="2" id="KW-0175">Coiled coil</keyword>
<gene>
    <name evidence="4" type="ORF">E4634_05670</name>
</gene>
<keyword evidence="1" id="KW-0732">Signal</keyword>
<dbReference type="PANTHER" id="PTHR30535">
    <property type="entry name" value="VITAMIN B12-BINDING PROTEIN"/>
    <property type="match status" value="1"/>
</dbReference>
<dbReference type="Pfam" id="PF01497">
    <property type="entry name" value="Peripla_BP_2"/>
    <property type="match status" value="1"/>
</dbReference>
<keyword evidence="5" id="KW-1185">Reference proteome</keyword>
<evidence type="ECO:0000259" key="3">
    <source>
        <dbReference type="PROSITE" id="PS50983"/>
    </source>
</evidence>
<sequence length="284" mass="30384">MLVQVAQAGPSAVDASGRTVALDAPAQRIVALAPHSVENVYSAGAGDRLVGVVSYSDYPEPARELPQVGSAFAWSLEAVVAMRPDLVILWGSGNGLTGLAGLERLGVPTYVSEPRSFADIASSIRAIGALAGTRDTAEAAAAAFEARIAALRERYASARRLRAFYEIWNQPLQTVNGEHMISQVLELCAAQNIFAELAPLAPRVNIEAVLAADPEVIVASGMDRSRPEWLDEWLRFPELRAVRNDALVHVDPDLLQRPTARIAEGATRLCAKLDGVRAVAQTSR</sequence>
<dbReference type="SUPFAM" id="SSF53807">
    <property type="entry name" value="Helical backbone' metal receptor"/>
    <property type="match status" value="1"/>
</dbReference>
<dbReference type="PROSITE" id="PS50983">
    <property type="entry name" value="FE_B12_PBP"/>
    <property type="match status" value="1"/>
</dbReference>
<dbReference type="OrthoDB" id="6495095at2"/>
<dbReference type="NCBIfam" id="NF038402">
    <property type="entry name" value="TroA_like"/>
    <property type="match status" value="1"/>
</dbReference>
<dbReference type="Gene3D" id="3.40.50.1980">
    <property type="entry name" value="Nitrogenase molybdenum iron protein domain"/>
    <property type="match status" value="2"/>
</dbReference>
<feature type="coiled-coil region" evidence="2">
    <location>
        <begin position="134"/>
        <end position="161"/>
    </location>
</feature>
<dbReference type="Proteomes" id="UP000298050">
    <property type="component" value="Unassembled WGS sequence"/>
</dbReference>
<protein>
    <submittedName>
        <fullName evidence="4">Cobalamin-binding protein</fullName>
    </submittedName>
</protein>
<accession>A0A4Z0M666</accession>
<dbReference type="InterPro" id="IPR002491">
    <property type="entry name" value="ABC_transptr_periplasmic_BD"/>
</dbReference>
<organism evidence="4 5">
    <name type="scientific">Mangrovimicrobium sediminis</name>
    <dbReference type="NCBI Taxonomy" id="2562682"/>
    <lineage>
        <taxon>Bacteria</taxon>
        <taxon>Pseudomonadati</taxon>
        <taxon>Pseudomonadota</taxon>
        <taxon>Gammaproteobacteria</taxon>
        <taxon>Cellvibrionales</taxon>
        <taxon>Halieaceae</taxon>
        <taxon>Mangrovimicrobium</taxon>
    </lineage>
</organism>
<dbReference type="AlphaFoldDB" id="A0A4Z0M666"/>
<evidence type="ECO:0000256" key="2">
    <source>
        <dbReference type="SAM" id="Coils"/>
    </source>
</evidence>
<name>A0A4Z0M666_9GAMM</name>
<comment type="caution">
    <text evidence="4">The sequence shown here is derived from an EMBL/GenBank/DDBJ whole genome shotgun (WGS) entry which is preliminary data.</text>
</comment>
<evidence type="ECO:0000313" key="5">
    <source>
        <dbReference type="Proteomes" id="UP000298050"/>
    </source>
</evidence>
<dbReference type="EMBL" id="SRLE01000005">
    <property type="protein sequence ID" value="TGD74916.1"/>
    <property type="molecule type" value="Genomic_DNA"/>
</dbReference>
<dbReference type="CDD" id="cd01144">
    <property type="entry name" value="BtuF"/>
    <property type="match status" value="1"/>
</dbReference>
<feature type="domain" description="Fe/B12 periplasmic-binding" evidence="3">
    <location>
        <begin position="28"/>
        <end position="277"/>
    </location>
</feature>
<evidence type="ECO:0000256" key="1">
    <source>
        <dbReference type="ARBA" id="ARBA00022729"/>
    </source>
</evidence>
<proteinExistence type="predicted"/>
<dbReference type="PANTHER" id="PTHR30535:SF34">
    <property type="entry name" value="MOLYBDATE-BINDING PROTEIN MOLA"/>
    <property type="match status" value="1"/>
</dbReference>